<sequence length="85" mass="10028">MGVCHDCHPYRSRFHYIIPPDTARPSKFHCRRLSYLIHTCIYYTLNAGYVELNLTGSELNLTEYGLHLTGYFFTRSCFCDILMLR</sequence>
<dbReference type="PaxDb" id="411902-CLOBOL_01250"/>
<name>A8RKA3_ENTBW</name>
<organism evidence="1 2">
    <name type="scientific">Enterocloster bolteae (strain ATCC BAA-613 / DSM 15670 / CCUG 46953 / JCM 12243 / WAL 16351)</name>
    <name type="common">Clostridium bolteae</name>
    <dbReference type="NCBI Taxonomy" id="411902"/>
    <lineage>
        <taxon>Bacteria</taxon>
        <taxon>Bacillati</taxon>
        <taxon>Bacillota</taxon>
        <taxon>Clostridia</taxon>
        <taxon>Lachnospirales</taxon>
        <taxon>Lachnospiraceae</taxon>
        <taxon>Enterocloster</taxon>
    </lineage>
</organism>
<evidence type="ECO:0000313" key="2">
    <source>
        <dbReference type="Proteomes" id="UP000005396"/>
    </source>
</evidence>
<dbReference type="AlphaFoldDB" id="A8RKA3"/>
<evidence type="ECO:0000313" key="1">
    <source>
        <dbReference type="EMBL" id="EDP18379.1"/>
    </source>
</evidence>
<protein>
    <submittedName>
        <fullName evidence="1">Uncharacterized protein</fullName>
    </submittedName>
</protein>
<comment type="caution">
    <text evidence="1">The sequence shown here is derived from an EMBL/GenBank/DDBJ whole genome shotgun (WGS) entry which is preliminary data.</text>
</comment>
<reference evidence="1 2" key="2">
    <citation type="submission" date="2007-09" db="EMBL/GenBank/DDBJ databases">
        <title>Draft genome sequence of Clostridium bolteae (ATCC BAA-613).</title>
        <authorList>
            <person name="Sudarsanam P."/>
            <person name="Ley R."/>
            <person name="Guruge J."/>
            <person name="Turnbaugh P.J."/>
            <person name="Mahowald M."/>
            <person name="Liep D."/>
            <person name="Gordon J."/>
        </authorList>
    </citation>
    <scope>NUCLEOTIDE SEQUENCE [LARGE SCALE GENOMIC DNA]</scope>
    <source>
        <strain evidence="2">ATCC BAA-613 / DSM 15670 / CCUG 46953 / JCM 12243 / WAL 16351</strain>
    </source>
</reference>
<dbReference type="HOGENOM" id="CLU_2506832_0_0_9"/>
<reference evidence="1 2" key="1">
    <citation type="submission" date="2007-08" db="EMBL/GenBank/DDBJ databases">
        <authorList>
            <person name="Fulton L."/>
            <person name="Clifton S."/>
            <person name="Fulton B."/>
            <person name="Xu J."/>
            <person name="Minx P."/>
            <person name="Pepin K.H."/>
            <person name="Johnson M."/>
            <person name="Thiruvilangam P."/>
            <person name="Bhonagiri V."/>
            <person name="Nash W.E."/>
            <person name="Mardis E.R."/>
            <person name="Wilson R.K."/>
        </authorList>
    </citation>
    <scope>NUCLEOTIDE SEQUENCE [LARGE SCALE GENOMIC DNA]</scope>
    <source>
        <strain evidence="2">ATCC BAA-613 / DSM 15670 / CCUG 46953 / JCM 12243 / WAL 16351</strain>
    </source>
</reference>
<dbReference type="EMBL" id="ABCC02000015">
    <property type="protein sequence ID" value="EDP18379.1"/>
    <property type="molecule type" value="Genomic_DNA"/>
</dbReference>
<gene>
    <name evidence="1" type="ORF">CLOBOL_01250</name>
</gene>
<proteinExistence type="predicted"/>
<accession>A8RKA3</accession>
<dbReference type="Proteomes" id="UP000005396">
    <property type="component" value="Unassembled WGS sequence"/>
</dbReference>